<feature type="transmembrane region" description="Helical" evidence="7">
    <location>
        <begin position="530"/>
        <end position="549"/>
    </location>
</feature>
<evidence type="ECO:0000256" key="7">
    <source>
        <dbReference type="SAM" id="Phobius"/>
    </source>
</evidence>
<feature type="region of interest" description="Disordered" evidence="6">
    <location>
        <begin position="786"/>
        <end position="811"/>
    </location>
</feature>
<keyword evidence="4 7" id="KW-1133">Transmembrane helix</keyword>
<evidence type="ECO:0000256" key="1">
    <source>
        <dbReference type="ARBA" id="ARBA00004141"/>
    </source>
</evidence>
<evidence type="ECO:0000256" key="2">
    <source>
        <dbReference type="ARBA" id="ARBA00009310"/>
    </source>
</evidence>
<dbReference type="PANTHER" id="PTHR21347">
    <property type="entry name" value="CLEFT LIP AND PALATE ASSOCIATED TRANSMEMBRANE PROTEIN-RELATED"/>
    <property type="match status" value="1"/>
</dbReference>
<evidence type="ECO:0000256" key="5">
    <source>
        <dbReference type="ARBA" id="ARBA00023136"/>
    </source>
</evidence>
<accession>K0R1K8</accession>
<keyword evidence="9" id="KW-1185">Reference proteome</keyword>
<dbReference type="Proteomes" id="UP000266841">
    <property type="component" value="Unassembled WGS sequence"/>
</dbReference>
<evidence type="ECO:0000256" key="6">
    <source>
        <dbReference type="SAM" id="MobiDB-lite"/>
    </source>
</evidence>
<evidence type="ECO:0000313" key="9">
    <source>
        <dbReference type="Proteomes" id="UP000266841"/>
    </source>
</evidence>
<dbReference type="InterPro" id="IPR008429">
    <property type="entry name" value="CLPTM1"/>
</dbReference>
<dbReference type="OMA" id="ARISCFR"/>
<sequence length="811" mass="91125">MAASNGRAKTMIGNIFSLSTLSTGVAVFYVYFAFNNLAKLMNPLKQFAAEDLRQMPQEQMVKPFWRGDDAAGTLGLRVYLSTERDFHLNFFTDAEFAEQAETESGFKSVLGQQRSFLLWSEDDAVDSTKKIPARSFVIVASDEMQPQTASSCTLSGEECSASNQAQQTSIEFAHKWLQDSIKHERQLASDGGGLMAAMNSAGGGIESTSVLLAFYSSLTRSFTGIFERVLGLMSSADESSLDVDASGSTSDSEEPLTIINVSPKNPLWRNLMSNGTAYVHVLLARQFPSADEPRMLSASPDARSAMRKLQKIHSHHNLLLDQVGMIKRELPTHVPPPRRLLYRDLMFVAKKCTLCLFREDDSCKVLPPWNIEHHQSVANSEYQMAKTQRKEGIVVPYWKPEVHIHLIRDSESYPMQVADRVGFEIIQVGKGDARHRSGYAYLPSAHVDEIGLTSEKYIPLNETVMALPLRIGFHGGGNSDSPEEQEGITPARYRLLNHLANALESQKEMGFEESDIDDLRRLIAETNVKLLAVTIFASVFHLLFEFLTFKSDVQFWRDNTSLTGLSVRALFLDWISQVVILLYLIELDSSLLMIVPSAVGMLIALWKCQRGAGLRILKRNCEGSASWHLFGYELVATRLREAADRSKTAESSSDKLSVLTEEMDQLATRLLGKCFLLPCVVSYAIYSLLREPHAGWYSWFITTASSFVYAVGFVLMTPQLFLNYKLKSVAHLPWRVLGYRFVNTFIDDLFAFIIRMPTMARMSCFRDDIVFIIYLYQRYLYPVDQSRPVEGGGDSSTETSETESSKKEKKS</sequence>
<evidence type="ECO:0000256" key="3">
    <source>
        <dbReference type="ARBA" id="ARBA00022692"/>
    </source>
</evidence>
<dbReference type="GO" id="GO:0012505">
    <property type="term" value="C:endomembrane system"/>
    <property type="evidence" value="ECO:0007669"/>
    <property type="project" value="TreeGrafter"/>
</dbReference>
<comment type="similarity">
    <text evidence="2">Belongs to the CLPTM1 family.</text>
</comment>
<organism evidence="8 9">
    <name type="scientific">Thalassiosira oceanica</name>
    <name type="common">Marine diatom</name>
    <dbReference type="NCBI Taxonomy" id="159749"/>
    <lineage>
        <taxon>Eukaryota</taxon>
        <taxon>Sar</taxon>
        <taxon>Stramenopiles</taxon>
        <taxon>Ochrophyta</taxon>
        <taxon>Bacillariophyta</taxon>
        <taxon>Coscinodiscophyceae</taxon>
        <taxon>Thalassiosirophycidae</taxon>
        <taxon>Thalassiosirales</taxon>
        <taxon>Thalassiosiraceae</taxon>
        <taxon>Thalassiosira</taxon>
    </lineage>
</organism>
<feature type="transmembrane region" description="Helical" evidence="7">
    <location>
        <begin position="12"/>
        <end position="34"/>
    </location>
</feature>
<feature type="transmembrane region" description="Helical" evidence="7">
    <location>
        <begin position="561"/>
        <end position="585"/>
    </location>
</feature>
<evidence type="ECO:0000313" key="8">
    <source>
        <dbReference type="EMBL" id="EJK46333.1"/>
    </source>
</evidence>
<feature type="transmembrane region" description="Helical" evidence="7">
    <location>
        <begin position="695"/>
        <end position="717"/>
    </location>
</feature>
<dbReference type="OrthoDB" id="378564at2759"/>
<dbReference type="eggNOG" id="KOG2489">
    <property type="taxonomic scope" value="Eukaryota"/>
</dbReference>
<feature type="transmembrane region" description="Helical" evidence="7">
    <location>
        <begin position="591"/>
        <end position="608"/>
    </location>
</feature>
<keyword evidence="3 7" id="KW-0812">Transmembrane</keyword>
<dbReference type="PANTHER" id="PTHR21347:SF0">
    <property type="entry name" value="LIPID SCRAMBLASE CLPTM1L"/>
    <property type="match status" value="1"/>
</dbReference>
<proteinExistence type="inferred from homology"/>
<evidence type="ECO:0000256" key="4">
    <source>
        <dbReference type="ARBA" id="ARBA00022989"/>
    </source>
</evidence>
<gene>
    <name evidence="8" type="ORF">THAOC_35001</name>
</gene>
<dbReference type="Pfam" id="PF05602">
    <property type="entry name" value="CLPTM1"/>
    <property type="match status" value="1"/>
</dbReference>
<name>K0R1K8_THAOC</name>
<reference evidence="8 9" key="1">
    <citation type="journal article" date="2012" name="Genome Biol.">
        <title>Genome and low-iron response of an oceanic diatom adapted to chronic iron limitation.</title>
        <authorList>
            <person name="Lommer M."/>
            <person name="Specht M."/>
            <person name="Roy A.S."/>
            <person name="Kraemer L."/>
            <person name="Andreson R."/>
            <person name="Gutowska M.A."/>
            <person name="Wolf J."/>
            <person name="Bergner S.V."/>
            <person name="Schilhabel M.B."/>
            <person name="Klostermeier U.C."/>
            <person name="Beiko R.G."/>
            <person name="Rosenstiel P."/>
            <person name="Hippler M."/>
            <person name="Laroche J."/>
        </authorList>
    </citation>
    <scope>NUCLEOTIDE SEQUENCE [LARGE SCALE GENOMIC DNA]</scope>
    <source>
        <strain evidence="8 9">CCMP1005</strain>
    </source>
</reference>
<protein>
    <submittedName>
        <fullName evidence="8">Uncharacterized protein</fullName>
    </submittedName>
</protein>
<dbReference type="AlphaFoldDB" id="K0R1K8"/>
<dbReference type="EMBL" id="AGNL01047818">
    <property type="protein sequence ID" value="EJK46333.1"/>
    <property type="molecule type" value="Genomic_DNA"/>
</dbReference>
<comment type="subcellular location">
    <subcellularLocation>
        <location evidence="1">Membrane</location>
        <topology evidence="1">Multi-pass membrane protein</topology>
    </subcellularLocation>
</comment>
<dbReference type="GO" id="GO:0016020">
    <property type="term" value="C:membrane"/>
    <property type="evidence" value="ECO:0007669"/>
    <property type="project" value="UniProtKB-SubCell"/>
</dbReference>
<comment type="caution">
    <text evidence="8">The sequence shown here is derived from an EMBL/GenBank/DDBJ whole genome shotgun (WGS) entry which is preliminary data.</text>
</comment>
<keyword evidence="5 7" id="KW-0472">Membrane</keyword>